<evidence type="ECO:0000256" key="5">
    <source>
        <dbReference type="ARBA" id="ARBA00023136"/>
    </source>
</evidence>
<dbReference type="RefSeq" id="WP_129332264.1">
    <property type="nucleotide sequence ID" value="NZ_SDVB01000238.1"/>
</dbReference>
<keyword evidence="3 9" id="KW-0812">Transmembrane</keyword>
<dbReference type="PANTHER" id="PTHR38035:SF1">
    <property type="entry name" value="ANCILLARY SECYEG TRANSLOCON SUBUNIT"/>
    <property type="match status" value="1"/>
</dbReference>
<evidence type="ECO:0000313" key="12">
    <source>
        <dbReference type="Proteomes" id="UP000291088"/>
    </source>
</evidence>
<evidence type="ECO:0000259" key="10">
    <source>
        <dbReference type="Pfam" id="PF09976"/>
    </source>
</evidence>
<dbReference type="InterPro" id="IPR026039">
    <property type="entry name" value="YfgM"/>
</dbReference>
<evidence type="ECO:0000256" key="1">
    <source>
        <dbReference type="ARBA" id="ARBA00004401"/>
    </source>
</evidence>
<dbReference type="PANTHER" id="PTHR38035">
    <property type="entry name" value="UPF0070 PROTEIN YFGM"/>
    <property type="match status" value="1"/>
</dbReference>
<dbReference type="GO" id="GO:0044877">
    <property type="term" value="F:protein-containing complex binding"/>
    <property type="evidence" value="ECO:0007669"/>
    <property type="project" value="InterPro"/>
</dbReference>
<dbReference type="AlphaFoldDB" id="A0A4Q2T4P3"/>
<evidence type="ECO:0000256" key="2">
    <source>
        <dbReference type="ARBA" id="ARBA00022475"/>
    </source>
</evidence>
<protein>
    <recommendedName>
        <fullName evidence="8">Ancillary SecYEG translocon subunit</fullName>
    </recommendedName>
</protein>
<dbReference type="Proteomes" id="UP000291088">
    <property type="component" value="Unassembled WGS sequence"/>
</dbReference>
<dbReference type="SUPFAM" id="SSF48452">
    <property type="entry name" value="TPR-like"/>
    <property type="match status" value="1"/>
</dbReference>
<comment type="similarity">
    <text evidence="7">Belongs to the YfgM family.</text>
</comment>
<evidence type="ECO:0000256" key="4">
    <source>
        <dbReference type="ARBA" id="ARBA00022989"/>
    </source>
</evidence>
<comment type="caution">
    <text evidence="11">The sequence shown here is derived from an EMBL/GenBank/DDBJ whole genome shotgun (WGS) entry which is preliminary data.</text>
</comment>
<dbReference type="Gene3D" id="1.25.40.10">
    <property type="entry name" value="Tetratricopeptide repeat domain"/>
    <property type="match status" value="1"/>
</dbReference>
<keyword evidence="6" id="KW-0143">Chaperone</keyword>
<sequence>MVDNNDSFIREVNEELRSDQVKQVWRRFGKYIIGAAVLIVVGTAGYRGYEYWQDHRSSTAGDQFLAALTLASEGKRDEALAALAALEKDGYGAYSVLARMRAATVQAEKGETQAAIDAFTAIGKDTSVPQVIRDVARLRAAWLLVDTGTYEQVSAEVEVLAAPREALRHSAREVLGLAAYKAGDMAKAREWFEQITEDNETPGNVSSRAQMMLDNIVASGKAP</sequence>
<evidence type="ECO:0000256" key="3">
    <source>
        <dbReference type="ARBA" id="ARBA00022692"/>
    </source>
</evidence>
<comment type="subcellular location">
    <subcellularLocation>
        <location evidence="1">Cell membrane</location>
        <topology evidence="1">Single-pass type II membrane protein</topology>
    </subcellularLocation>
</comment>
<dbReference type="OrthoDB" id="7173339at2"/>
<keyword evidence="2" id="KW-1003">Cell membrane</keyword>
<keyword evidence="4 9" id="KW-1133">Transmembrane helix</keyword>
<name>A0A4Q2T4P3_9HYPH</name>
<feature type="transmembrane region" description="Helical" evidence="9">
    <location>
        <begin position="31"/>
        <end position="49"/>
    </location>
</feature>
<dbReference type="GO" id="GO:0005886">
    <property type="term" value="C:plasma membrane"/>
    <property type="evidence" value="ECO:0007669"/>
    <property type="project" value="UniProtKB-SubCell"/>
</dbReference>
<keyword evidence="5 9" id="KW-0472">Membrane</keyword>
<reference evidence="11 12" key="1">
    <citation type="submission" date="2019-01" db="EMBL/GenBank/DDBJ databases">
        <authorList>
            <person name="Deng T."/>
        </authorList>
    </citation>
    <scope>NUCLEOTIDE SEQUENCE [LARGE SCALE GENOMIC DNA]</scope>
    <source>
        <strain evidence="11 12">F8825</strain>
    </source>
</reference>
<dbReference type="InterPro" id="IPR018704">
    <property type="entry name" value="SecYEG/CpoB_TPR"/>
</dbReference>
<evidence type="ECO:0000256" key="7">
    <source>
        <dbReference type="ARBA" id="ARBA00024197"/>
    </source>
</evidence>
<evidence type="ECO:0000256" key="9">
    <source>
        <dbReference type="SAM" id="Phobius"/>
    </source>
</evidence>
<evidence type="ECO:0000313" key="11">
    <source>
        <dbReference type="EMBL" id="RYC11828.1"/>
    </source>
</evidence>
<gene>
    <name evidence="11" type="ORF">EUU22_12215</name>
</gene>
<dbReference type="InterPro" id="IPR011990">
    <property type="entry name" value="TPR-like_helical_dom_sf"/>
</dbReference>
<evidence type="ECO:0000256" key="6">
    <source>
        <dbReference type="ARBA" id="ARBA00023186"/>
    </source>
</evidence>
<dbReference type="Pfam" id="PF09976">
    <property type="entry name" value="TPR_21"/>
    <property type="match status" value="1"/>
</dbReference>
<dbReference type="EMBL" id="SDVB01000238">
    <property type="protein sequence ID" value="RYC11828.1"/>
    <property type="molecule type" value="Genomic_DNA"/>
</dbReference>
<evidence type="ECO:0000256" key="8">
    <source>
        <dbReference type="ARBA" id="ARBA00024235"/>
    </source>
</evidence>
<feature type="domain" description="Ancillary SecYEG translocon subunit/Cell division coordinator CpoB TPR" evidence="10">
    <location>
        <begin position="22"/>
        <end position="216"/>
    </location>
</feature>
<organism evidence="11 12">
    <name type="scientific">Ciceribacter ferrooxidans</name>
    <dbReference type="NCBI Taxonomy" id="2509717"/>
    <lineage>
        <taxon>Bacteria</taxon>
        <taxon>Pseudomonadati</taxon>
        <taxon>Pseudomonadota</taxon>
        <taxon>Alphaproteobacteria</taxon>
        <taxon>Hyphomicrobiales</taxon>
        <taxon>Rhizobiaceae</taxon>
        <taxon>Ciceribacter</taxon>
    </lineage>
</organism>
<accession>A0A4Q2T4P3</accession>
<keyword evidence="12" id="KW-1185">Reference proteome</keyword>
<proteinExistence type="inferred from homology"/>